<protein>
    <submittedName>
        <fullName evidence="1">Uncharacterized protein</fullName>
    </submittedName>
</protein>
<proteinExistence type="predicted"/>
<organism evidence="1">
    <name type="scientific">marine sediment metagenome</name>
    <dbReference type="NCBI Taxonomy" id="412755"/>
    <lineage>
        <taxon>unclassified sequences</taxon>
        <taxon>metagenomes</taxon>
        <taxon>ecological metagenomes</taxon>
    </lineage>
</organism>
<dbReference type="AlphaFoldDB" id="A0A0F9I2T4"/>
<dbReference type="EMBL" id="LAZR01013461">
    <property type="protein sequence ID" value="KKM21857.1"/>
    <property type="molecule type" value="Genomic_DNA"/>
</dbReference>
<name>A0A0F9I2T4_9ZZZZ</name>
<evidence type="ECO:0000313" key="1">
    <source>
        <dbReference type="EMBL" id="KKM21857.1"/>
    </source>
</evidence>
<sequence>MVKKAFIAVALFFTLLSVLAGILLIALPVDPDWRY</sequence>
<feature type="non-terminal residue" evidence="1">
    <location>
        <position position="35"/>
    </location>
</feature>
<gene>
    <name evidence="1" type="ORF">LCGC14_1631140</name>
</gene>
<comment type="caution">
    <text evidence="1">The sequence shown here is derived from an EMBL/GenBank/DDBJ whole genome shotgun (WGS) entry which is preliminary data.</text>
</comment>
<reference evidence="1" key="1">
    <citation type="journal article" date="2015" name="Nature">
        <title>Complex archaea that bridge the gap between prokaryotes and eukaryotes.</title>
        <authorList>
            <person name="Spang A."/>
            <person name="Saw J.H."/>
            <person name="Jorgensen S.L."/>
            <person name="Zaremba-Niedzwiedzka K."/>
            <person name="Martijn J."/>
            <person name="Lind A.E."/>
            <person name="van Eijk R."/>
            <person name="Schleper C."/>
            <person name="Guy L."/>
            <person name="Ettema T.J."/>
        </authorList>
    </citation>
    <scope>NUCLEOTIDE SEQUENCE</scope>
</reference>
<accession>A0A0F9I2T4</accession>